<evidence type="ECO:0000256" key="2">
    <source>
        <dbReference type="ARBA" id="ARBA00022481"/>
    </source>
</evidence>
<dbReference type="InterPro" id="IPR045584">
    <property type="entry name" value="Pilin-like"/>
</dbReference>
<protein>
    <recommendedName>
        <fullName evidence="8">General secretion pathway GspH domain-containing protein</fullName>
    </recommendedName>
</protein>
<feature type="transmembrane region" description="Helical" evidence="6">
    <location>
        <begin position="12"/>
        <end position="34"/>
    </location>
</feature>
<name>A0A160TZD6_9ZZZZ</name>
<proteinExistence type="predicted"/>
<evidence type="ECO:0000313" key="7">
    <source>
        <dbReference type="EMBL" id="CUS55584.1"/>
    </source>
</evidence>
<dbReference type="AlphaFoldDB" id="A0A160TZD6"/>
<dbReference type="PRINTS" id="PR00885">
    <property type="entry name" value="BCTERIALGSPH"/>
</dbReference>
<keyword evidence="5 6" id="KW-0472">Membrane</keyword>
<accession>A0A160TZD6</accession>
<evidence type="ECO:0000256" key="1">
    <source>
        <dbReference type="ARBA" id="ARBA00004167"/>
    </source>
</evidence>
<keyword evidence="3 6" id="KW-0812">Transmembrane</keyword>
<dbReference type="Pfam" id="PF07963">
    <property type="entry name" value="N_methyl"/>
    <property type="match status" value="1"/>
</dbReference>
<comment type="subcellular location">
    <subcellularLocation>
        <location evidence="1">Membrane</location>
        <topology evidence="1">Single-pass membrane protein</topology>
    </subcellularLocation>
</comment>
<evidence type="ECO:0000256" key="3">
    <source>
        <dbReference type="ARBA" id="ARBA00022692"/>
    </source>
</evidence>
<dbReference type="GO" id="GO:0015628">
    <property type="term" value="P:protein secretion by the type II secretion system"/>
    <property type="evidence" value="ECO:0007669"/>
    <property type="project" value="InterPro"/>
</dbReference>
<dbReference type="EMBL" id="CZQD01000003">
    <property type="protein sequence ID" value="CUS55584.1"/>
    <property type="molecule type" value="Genomic_DNA"/>
</dbReference>
<keyword evidence="4 6" id="KW-1133">Transmembrane helix</keyword>
<dbReference type="NCBIfam" id="TIGR02532">
    <property type="entry name" value="IV_pilin_GFxxxE"/>
    <property type="match status" value="1"/>
</dbReference>
<dbReference type="SUPFAM" id="SSF54523">
    <property type="entry name" value="Pili subunits"/>
    <property type="match status" value="1"/>
</dbReference>
<dbReference type="GO" id="GO:0016020">
    <property type="term" value="C:membrane"/>
    <property type="evidence" value="ECO:0007669"/>
    <property type="project" value="UniProtKB-SubCell"/>
</dbReference>
<keyword evidence="2" id="KW-0488">Methylation</keyword>
<evidence type="ECO:0000256" key="5">
    <source>
        <dbReference type="ARBA" id="ARBA00023136"/>
    </source>
</evidence>
<evidence type="ECO:0000256" key="4">
    <source>
        <dbReference type="ARBA" id="ARBA00022989"/>
    </source>
</evidence>
<evidence type="ECO:0000256" key="6">
    <source>
        <dbReference type="SAM" id="Phobius"/>
    </source>
</evidence>
<evidence type="ECO:0008006" key="8">
    <source>
        <dbReference type="Google" id="ProtNLM"/>
    </source>
</evidence>
<dbReference type="InterPro" id="IPR012902">
    <property type="entry name" value="N_methyl_site"/>
</dbReference>
<dbReference type="PROSITE" id="PS00409">
    <property type="entry name" value="PROKAR_NTER_METHYL"/>
    <property type="match status" value="1"/>
</dbReference>
<dbReference type="InterPro" id="IPR002416">
    <property type="entry name" value="T2SS_protein-GspH"/>
</dbReference>
<dbReference type="Gene3D" id="3.55.40.10">
    <property type="entry name" value="minor pseudopilin epsh domain"/>
    <property type="match status" value="1"/>
</dbReference>
<sequence>MTPILSSQSGMSLVEVLVALFILALASAAIVMTLPRQPSRLDREVARLELAIDRLADEAIASGEVRAIRLGEDEYAAEAWRDSRWVALPRSAHTLPSPLAISVSTSRRGLQESDPKDWPHIVADATGIVSAQPLTLIEGTDRRVLTVSSSGMVEVER</sequence>
<reference evidence="7" key="1">
    <citation type="submission" date="2015-10" db="EMBL/GenBank/DDBJ databases">
        <authorList>
            <person name="Gilbert D.G."/>
        </authorList>
    </citation>
    <scope>NUCLEOTIDE SEQUENCE</scope>
</reference>
<organism evidence="7">
    <name type="scientific">hydrothermal vent metagenome</name>
    <dbReference type="NCBI Taxonomy" id="652676"/>
    <lineage>
        <taxon>unclassified sequences</taxon>
        <taxon>metagenomes</taxon>
        <taxon>ecological metagenomes</taxon>
    </lineage>
</organism>
<gene>
    <name evidence="7" type="ORF">MGWOODY_Hyp1551</name>
</gene>
<dbReference type="GO" id="GO:0015627">
    <property type="term" value="C:type II protein secretion system complex"/>
    <property type="evidence" value="ECO:0007669"/>
    <property type="project" value="InterPro"/>
</dbReference>